<evidence type="ECO:0000313" key="3">
    <source>
        <dbReference type="Proteomes" id="UP000029448"/>
    </source>
</evidence>
<name>A0A094YZF6_9PROT</name>
<dbReference type="GO" id="GO:0016829">
    <property type="term" value="F:lyase activity"/>
    <property type="evidence" value="ECO:0007669"/>
    <property type="project" value="UniProtKB-KW"/>
</dbReference>
<dbReference type="InterPro" id="IPR011990">
    <property type="entry name" value="TPR-like_helical_dom_sf"/>
</dbReference>
<dbReference type="SUPFAM" id="SSF48452">
    <property type="entry name" value="TPR-like"/>
    <property type="match status" value="1"/>
</dbReference>
<comment type="caution">
    <text evidence="2">The sequence shown here is derived from an EMBL/GenBank/DDBJ whole genome shotgun (WGS) entry which is preliminary data.</text>
</comment>
<dbReference type="AlphaFoldDB" id="A0A094YZF6"/>
<keyword evidence="1" id="KW-0201">Cytochrome c-type biogenesis</keyword>
<proteinExistence type="predicted"/>
<dbReference type="EMBL" id="JOKM01000017">
    <property type="protein sequence ID" value="KGB26079.1"/>
    <property type="molecule type" value="Genomic_DNA"/>
</dbReference>
<evidence type="ECO:0000313" key="2">
    <source>
        <dbReference type="EMBL" id="KGB26079.1"/>
    </source>
</evidence>
<keyword evidence="2" id="KW-0456">Lyase</keyword>
<protein>
    <submittedName>
        <fullName evidence="2">Cytochrome c heme lyase subunit CcmH</fullName>
    </submittedName>
</protein>
<dbReference type="STRING" id="104102.AtDm6_0358"/>
<dbReference type="RefSeq" id="WP_035377616.1">
    <property type="nucleotide sequence ID" value="NZ_JACAOJ010000010.1"/>
</dbReference>
<sequence length="243" mass="26209">MIWLSIALLSLLALAPAAIPLWRRTRQVRDERSAALALHEAQLSEIDRDLAIGLIAPAEHDIAQLEIQRRILVADTAPAEAADAISPTLVWVALGLIPLVAVGLYLTNGVPSLPAQPLGPRLVAQHEQNTKNDTILNKLKQTLAQLPADDPNLRQGYLLLGQAEASREHYAEAAAAWQHALDLSFDPEIAARTGEALTRANGHVTPEALALFRKALDAAPKDAPWRGAAQARIAQGEHDQDNP</sequence>
<organism evidence="2 3">
    <name type="scientific">Acetobacter tropicalis</name>
    <dbReference type="NCBI Taxonomy" id="104102"/>
    <lineage>
        <taxon>Bacteria</taxon>
        <taxon>Pseudomonadati</taxon>
        <taxon>Pseudomonadota</taxon>
        <taxon>Alphaproteobacteria</taxon>
        <taxon>Acetobacterales</taxon>
        <taxon>Acetobacteraceae</taxon>
        <taxon>Acetobacter</taxon>
    </lineage>
</organism>
<dbReference type="GeneID" id="89477091"/>
<dbReference type="NCBIfam" id="TIGR03142">
    <property type="entry name" value="cytochro_ccmI"/>
    <property type="match status" value="1"/>
</dbReference>
<accession>A0A094YZF6</accession>
<dbReference type="Gene3D" id="1.25.40.10">
    <property type="entry name" value="Tetratricopeptide repeat domain"/>
    <property type="match status" value="1"/>
</dbReference>
<keyword evidence="3" id="KW-1185">Reference proteome</keyword>
<dbReference type="InterPro" id="IPR017560">
    <property type="entry name" value="Cyt_c_biogenesis_CcmI"/>
</dbReference>
<gene>
    <name evidence="2" type="ORF">AtDm6_0358</name>
</gene>
<dbReference type="PATRIC" id="fig|104102.7.peg.354"/>
<evidence type="ECO:0000256" key="1">
    <source>
        <dbReference type="ARBA" id="ARBA00022748"/>
    </source>
</evidence>
<dbReference type="Proteomes" id="UP000029448">
    <property type="component" value="Unassembled WGS sequence"/>
</dbReference>
<dbReference type="GO" id="GO:0017004">
    <property type="term" value="P:cytochrome complex assembly"/>
    <property type="evidence" value="ECO:0007669"/>
    <property type="project" value="UniProtKB-KW"/>
</dbReference>
<reference evidence="2 3" key="1">
    <citation type="submission" date="2014-06" db="EMBL/GenBank/DDBJ databases">
        <title>Functional and comparative genomic analyses of the Drosophila gut microbiota identify candidate symbiosis factors.</title>
        <authorList>
            <person name="Newell P.D."/>
            <person name="Chaston J.M."/>
            <person name="Douglas A.E."/>
        </authorList>
    </citation>
    <scope>NUCLEOTIDE SEQUENCE [LARGE SCALE GENOMIC DNA]</scope>
    <source>
        <strain evidence="2 3">DmCS_006</strain>
    </source>
</reference>